<dbReference type="PRINTS" id="PR00032">
    <property type="entry name" value="HTHARAC"/>
</dbReference>
<dbReference type="PROSITE" id="PS01124">
    <property type="entry name" value="HTH_ARAC_FAMILY_2"/>
    <property type="match status" value="1"/>
</dbReference>
<feature type="domain" description="HTH araC/xylS-type" evidence="4">
    <location>
        <begin position="178"/>
        <end position="276"/>
    </location>
</feature>
<dbReference type="PANTHER" id="PTHR43280:SF2">
    <property type="entry name" value="HTH-TYPE TRANSCRIPTIONAL REGULATOR EXSA"/>
    <property type="match status" value="1"/>
</dbReference>
<evidence type="ECO:0000259" key="4">
    <source>
        <dbReference type="PROSITE" id="PS01124"/>
    </source>
</evidence>
<keyword evidence="2" id="KW-0238">DNA-binding</keyword>
<dbReference type="Gene3D" id="1.10.10.60">
    <property type="entry name" value="Homeodomain-like"/>
    <property type="match status" value="2"/>
</dbReference>
<name>A0A8J8SHJ2_9FIRM</name>
<dbReference type="SUPFAM" id="SSF46689">
    <property type="entry name" value="Homeodomain-like"/>
    <property type="match status" value="1"/>
</dbReference>
<accession>A0A8J8SHJ2</accession>
<evidence type="ECO:0000313" key="5">
    <source>
        <dbReference type="EMBL" id="QUI23487.1"/>
    </source>
</evidence>
<keyword evidence="1" id="KW-0805">Transcription regulation</keyword>
<dbReference type="InterPro" id="IPR018062">
    <property type="entry name" value="HTH_AraC-typ_CS"/>
</dbReference>
<dbReference type="Pfam" id="PF12833">
    <property type="entry name" value="HTH_18"/>
    <property type="match status" value="1"/>
</dbReference>
<keyword evidence="3" id="KW-0804">Transcription</keyword>
<dbReference type="KEGG" id="vpy:HZI73_14880"/>
<dbReference type="PROSITE" id="PS00041">
    <property type="entry name" value="HTH_ARAC_FAMILY_1"/>
    <property type="match status" value="1"/>
</dbReference>
<dbReference type="Proteomes" id="UP000683246">
    <property type="component" value="Chromosome"/>
</dbReference>
<gene>
    <name evidence="5" type="ORF">HZI73_14880</name>
</gene>
<dbReference type="InterPro" id="IPR009057">
    <property type="entry name" value="Homeodomain-like_sf"/>
</dbReference>
<dbReference type="InterPro" id="IPR018060">
    <property type="entry name" value="HTH_AraC"/>
</dbReference>
<keyword evidence="6" id="KW-1185">Reference proteome</keyword>
<dbReference type="EMBL" id="CP058649">
    <property type="protein sequence ID" value="QUI23487.1"/>
    <property type="molecule type" value="Genomic_DNA"/>
</dbReference>
<dbReference type="Pfam" id="PF10114">
    <property type="entry name" value="PocR"/>
    <property type="match status" value="1"/>
</dbReference>
<reference evidence="5" key="1">
    <citation type="submission" date="2020-07" db="EMBL/GenBank/DDBJ databases">
        <title>Vallitalea pronyensis genome.</title>
        <authorList>
            <person name="Postec A."/>
        </authorList>
    </citation>
    <scope>NUCLEOTIDE SEQUENCE</scope>
    <source>
        <strain evidence="5">FatNI3</strain>
    </source>
</reference>
<evidence type="ECO:0000256" key="2">
    <source>
        <dbReference type="ARBA" id="ARBA00023125"/>
    </source>
</evidence>
<evidence type="ECO:0000313" key="6">
    <source>
        <dbReference type="Proteomes" id="UP000683246"/>
    </source>
</evidence>
<evidence type="ECO:0000256" key="1">
    <source>
        <dbReference type="ARBA" id="ARBA00023015"/>
    </source>
</evidence>
<dbReference type="InterPro" id="IPR018771">
    <property type="entry name" value="PocR_dom"/>
</dbReference>
<dbReference type="GO" id="GO:0043565">
    <property type="term" value="F:sequence-specific DNA binding"/>
    <property type="evidence" value="ECO:0007669"/>
    <property type="project" value="InterPro"/>
</dbReference>
<dbReference type="GO" id="GO:0003700">
    <property type="term" value="F:DNA-binding transcription factor activity"/>
    <property type="evidence" value="ECO:0007669"/>
    <property type="project" value="InterPro"/>
</dbReference>
<protein>
    <submittedName>
        <fullName evidence="5">PocR ligand-binding domain-containing protein</fullName>
    </submittedName>
</protein>
<dbReference type="PANTHER" id="PTHR43280">
    <property type="entry name" value="ARAC-FAMILY TRANSCRIPTIONAL REGULATOR"/>
    <property type="match status" value="1"/>
</dbReference>
<organism evidence="5 6">
    <name type="scientific">Vallitalea pronyensis</name>
    <dbReference type="NCBI Taxonomy" id="1348613"/>
    <lineage>
        <taxon>Bacteria</taxon>
        <taxon>Bacillati</taxon>
        <taxon>Bacillota</taxon>
        <taxon>Clostridia</taxon>
        <taxon>Lachnospirales</taxon>
        <taxon>Vallitaleaceae</taxon>
        <taxon>Vallitalea</taxon>
    </lineage>
</organism>
<evidence type="ECO:0000256" key="3">
    <source>
        <dbReference type="ARBA" id="ARBA00023163"/>
    </source>
</evidence>
<dbReference type="AlphaFoldDB" id="A0A8J8SHJ2"/>
<dbReference type="RefSeq" id="WP_212694171.1">
    <property type="nucleotide sequence ID" value="NZ_CP058649.1"/>
</dbReference>
<proteinExistence type="predicted"/>
<dbReference type="SMART" id="SM00342">
    <property type="entry name" value="HTH_ARAC"/>
    <property type="match status" value="1"/>
</dbReference>
<dbReference type="InterPro" id="IPR020449">
    <property type="entry name" value="Tscrpt_reg_AraC-type_HTH"/>
</dbReference>
<sequence length="284" mass="32913">MKVMFDNQGVQDLLDDYQRIVGVRIAVYDLDYREVYKSPKEISTFCQLMRKNSRIDHACRKCDVKAFSHVKKTKEIYPYQCHMGLTEVVAPILDDDVIVGYIMVGQILNQSNVEKQWDYITKKSKFMGADITKLKSQFLALRQLDNHDIQAITKIMQACASYIWLKNLVHVERAPLSEKIRLYVEQNMSEKISTDSICAHLGVGKTSIYQCVKQNYGVSLMQYIRHIRIQEAKKLLTTTDGLIGEIAEVVGYDDYNYFSKDFKKITNMSPRVYRKTKDTGRSML</sequence>